<reference evidence="2" key="1">
    <citation type="journal article" date="2021" name="bioRxiv">
        <title>Whole Genome Assembly and Annotation of Northern Wild Rice, Zizania palustris L., Supports a Whole Genome Duplication in the Zizania Genus.</title>
        <authorList>
            <person name="Haas M."/>
            <person name="Kono T."/>
            <person name="Macchietto M."/>
            <person name="Millas R."/>
            <person name="McGilp L."/>
            <person name="Shao M."/>
            <person name="Duquette J."/>
            <person name="Hirsch C.N."/>
            <person name="Kimball J."/>
        </authorList>
    </citation>
    <scope>NUCLEOTIDE SEQUENCE</scope>
    <source>
        <tissue evidence="2">Fresh leaf tissue</tissue>
    </source>
</reference>
<protein>
    <submittedName>
        <fullName evidence="2">Uncharacterized protein</fullName>
    </submittedName>
</protein>
<proteinExistence type="predicted"/>
<name>A0A8J5TEW8_ZIZPA</name>
<dbReference type="AlphaFoldDB" id="A0A8J5TEW8"/>
<keyword evidence="3" id="KW-1185">Reference proteome</keyword>
<accession>A0A8J5TEW8</accession>
<evidence type="ECO:0000313" key="2">
    <source>
        <dbReference type="EMBL" id="KAG8074031.1"/>
    </source>
</evidence>
<organism evidence="2 3">
    <name type="scientific">Zizania palustris</name>
    <name type="common">Northern wild rice</name>
    <dbReference type="NCBI Taxonomy" id="103762"/>
    <lineage>
        <taxon>Eukaryota</taxon>
        <taxon>Viridiplantae</taxon>
        <taxon>Streptophyta</taxon>
        <taxon>Embryophyta</taxon>
        <taxon>Tracheophyta</taxon>
        <taxon>Spermatophyta</taxon>
        <taxon>Magnoliopsida</taxon>
        <taxon>Liliopsida</taxon>
        <taxon>Poales</taxon>
        <taxon>Poaceae</taxon>
        <taxon>BOP clade</taxon>
        <taxon>Oryzoideae</taxon>
        <taxon>Oryzeae</taxon>
        <taxon>Zizaniinae</taxon>
        <taxon>Zizania</taxon>
    </lineage>
</organism>
<evidence type="ECO:0000313" key="3">
    <source>
        <dbReference type="Proteomes" id="UP000729402"/>
    </source>
</evidence>
<reference evidence="2" key="2">
    <citation type="submission" date="2021-02" db="EMBL/GenBank/DDBJ databases">
        <authorList>
            <person name="Kimball J.A."/>
            <person name="Haas M.W."/>
            <person name="Macchietto M."/>
            <person name="Kono T."/>
            <person name="Duquette J."/>
            <person name="Shao M."/>
        </authorList>
    </citation>
    <scope>NUCLEOTIDE SEQUENCE</scope>
    <source>
        <tissue evidence="2">Fresh leaf tissue</tissue>
    </source>
</reference>
<dbReference type="Proteomes" id="UP000729402">
    <property type="component" value="Unassembled WGS sequence"/>
</dbReference>
<evidence type="ECO:0000256" key="1">
    <source>
        <dbReference type="SAM" id="MobiDB-lite"/>
    </source>
</evidence>
<dbReference type="EMBL" id="JAAALK010000283">
    <property type="protein sequence ID" value="KAG8074031.1"/>
    <property type="molecule type" value="Genomic_DNA"/>
</dbReference>
<feature type="region of interest" description="Disordered" evidence="1">
    <location>
        <begin position="210"/>
        <end position="234"/>
    </location>
</feature>
<feature type="compositionally biased region" description="Basic and acidic residues" evidence="1">
    <location>
        <begin position="211"/>
        <end position="220"/>
    </location>
</feature>
<comment type="caution">
    <text evidence="2">The sequence shown here is derived from an EMBL/GenBank/DDBJ whole genome shotgun (WGS) entry which is preliminary data.</text>
</comment>
<sequence>MNFGNPEPTELGVLAPDAASVAASGVSSESSMELVVLLPPAPHSSPLPPVAEENLDNIVLPIHLHRDLAESLVEVASPSPPRFASRTIKYVYSRRPKIQPLVASALDTSPVHANHNRRATAKKCKTPLSDLALRRSLRLRLKSMGFKRCAQSSEASPSLPAQSSIRDFIKISRFVSILPTLSVPQIQHSATHLCGLTVAKVSSDFLLSSGSEEHNHDHEVGATSGAADASSRLP</sequence>
<gene>
    <name evidence="2" type="ORF">GUJ93_ZPchr0006g44574</name>
</gene>